<evidence type="ECO:0000256" key="5">
    <source>
        <dbReference type="ARBA" id="ARBA00022970"/>
    </source>
</evidence>
<evidence type="ECO:0000256" key="1">
    <source>
        <dbReference type="ARBA" id="ARBA00004141"/>
    </source>
</evidence>
<protein>
    <submittedName>
        <fullName evidence="11">Amino acid permease</fullName>
    </submittedName>
</protein>
<dbReference type="PANTHER" id="PTHR43495:SF1">
    <property type="entry name" value="L-ASPARAGINE PERMEASE"/>
    <property type="match status" value="1"/>
</dbReference>
<evidence type="ECO:0000256" key="2">
    <source>
        <dbReference type="ARBA" id="ARBA00008583"/>
    </source>
</evidence>
<keyword evidence="12" id="KW-1185">Reference proteome</keyword>
<reference evidence="11" key="1">
    <citation type="submission" date="2021-03" db="EMBL/GenBank/DDBJ databases">
        <authorList>
            <person name="Kanchanasin P."/>
            <person name="Saeng-In P."/>
            <person name="Phongsopitanun W."/>
            <person name="Yuki M."/>
            <person name="Kudo T."/>
            <person name="Ohkuma M."/>
            <person name="Tanasupawat S."/>
        </authorList>
    </citation>
    <scope>NUCLEOTIDE SEQUENCE</scope>
    <source>
        <strain evidence="11">GKU 128</strain>
    </source>
</reference>
<dbReference type="GO" id="GO:0016020">
    <property type="term" value="C:membrane"/>
    <property type="evidence" value="ECO:0007669"/>
    <property type="project" value="UniProtKB-SubCell"/>
</dbReference>
<comment type="subcellular location">
    <subcellularLocation>
        <location evidence="1">Membrane</location>
        <topology evidence="1">Multi-pass membrane protein</topology>
    </subcellularLocation>
</comment>
<feature type="transmembrane region" description="Helical" evidence="9">
    <location>
        <begin position="394"/>
        <end position="417"/>
    </location>
</feature>
<feature type="transmembrane region" description="Helical" evidence="9">
    <location>
        <begin position="160"/>
        <end position="179"/>
    </location>
</feature>
<dbReference type="GO" id="GO:0055085">
    <property type="term" value="P:transmembrane transport"/>
    <property type="evidence" value="ECO:0007669"/>
    <property type="project" value="InterPro"/>
</dbReference>
<feature type="transmembrane region" description="Helical" evidence="9">
    <location>
        <begin position="277"/>
        <end position="297"/>
    </location>
</feature>
<dbReference type="FunFam" id="1.20.1740.10:FF:000001">
    <property type="entry name" value="Amino acid permease"/>
    <property type="match status" value="1"/>
</dbReference>
<sequence length="504" mass="53620">MSAPPDGANDGTDGIQGTDDGIEGSEDTGDGTESTDGAEGYQRGLGTRQIQMLAIGGTIGTGLFLGAGKNIAKAGPSLILTYAVAGIMLFFVMRALGELLTYRRAEGGFAGYAREFLGPFWGYATTWTYWIIWVTTGMAELTAAGLYIQKWWPGVEQWQTALVALVVLFVVNLISVKIFGELEFWFAMIKVAAIVMMLLVGIAVLAFGFGDAGKDAAVSNLWSQGGFFPEGVSPMLMTLQMVLFAYLGVELVGVTASEARDPEKNIPRAINSLPLRFALFYLGSLLVILSVVPWTGFKDGASPFVLAFEKIGIPGGADIVNFVVLTAALSSCNAGGLYSTSRMLRTAGVNGDGPKALARLNGRGVPVLTVIISTVVMGIGVVINAIVPDKAFEYITSVSTGGAILVWGVIVVAHLAYRRKVAVGALPQAPYKMPWAPYTNWLVLAFFAFVTVTIAWESDTRIALYVMAAWMVLIVAGWALLGGFTGKRQAQVAATPHEVQPAER</sequence>
<feature type="transmembrane region" description="Helical" evidence="9">
    <location>
        <begin position="365"/>
        <end position="388"/>
    </location>
</feature>
<keyword evidence="5" id="KW-0029">Amino-acid transport</keyword>
<dbReference type="InterPro" id="IPR004841">
    <property type="entry name" value="AA-permease/SLC12A_dom"/>
</dbReference>
<comment type="similarity">
    <text evidence="2">Belongs to the amino acid-polyamine-organocation (APC) superfamily. Amino acid transporter (AAT) (TC 2.A.3.1) family.</text>
</comment>
<feature type="compositionally biased region" description="Low complexity" evidence="8">
    <location>
        <begin position="10"/>
        <end position="19"/>
    </location>
</feature>
<evidence type="ECO:0000256" key="8">
    <source>
        <dbReference type="SAM" id="MobiDB-lite"/>
    </source>
</evidence>
<dbReference type="Proteomes" id="UP000669179">
    <property type="component" value="Unassembled WGS sequence"/>
</dbReference>
<organism evidence="11 12">
    <name type="scientific">Actinomadura barringtoniae</name>
    <dbReference type="NCBI Taxonomy" id="1427535"/>
    <lineage>
        <taxon>Bacteria</taxon>
        <taxon>Bacillati</taxon>
        <taxon>Actinomycetota</taxon>
        <taxon>Actinomycetes</taxon>
        <taxon>Streptosporangiales</taxon>
        <taxon>Thermomonosporaceae</taxon>
        <taxon>Actinomadura</taxon>
    </lineage>
</organism>
<dbReference type="Pfam" id="PF00324">
    <property type="entry name" value="AA_permease"/>
    <property type="match status" value="1"/>
</dbReference>
<comment type="caution">
    <text evidence="11">The sequence shown here is derived from an EMBL/GenBank/DDBJ whole genome shotgun (WGS) entry which is preliminary data.</text>
</comment>
<feature type="transmembrane region" description="Helical" evidence="9">
    <location>
        <begin position="317"/>
        <end position="338"/>
    </location>
</feature>
<accession>A0A939PKB5</accession>
<feature type="transmembrane region" description="Helical" evidence="9">
    <location>
        <begin position="127"/>
        <end position="148"/>
    </location>
</feature>
<evidence type="ECO:0000313" key="12">
    <source>
        <dbReference type="Proteomes" id="UP000669179"/>
    </source>
</evidence>
<dbReference type="GO" id="GO:0006865">
    <property type="term" value="P:amino acid transport"/>
    <property type="evidence" value="ECO:0007669"/>
    <property type="project" value="UniProtKB-KW"/>
</dbReference>
<feature type="region of interest" description="Disordered" evidence="8">
    <location>
        <begin position="1"/>
        <end position="41"/>
    </location>
</feature>
<feature type="domain" description="Amino acid permease/ SLC12A" evidence="10">
    <location>
        <begin position="50"/>
        <end position="479"/>
    </location>
</feature>
<evidence type="ECO:0000313" key="11">
    <source>
        <dbReference type="EMBL" id="MBO2454497.1"/>
    </source>
</evidence>
<dbReference type="RefSeq" id="WP_208262700.1">
    <property type="nucleotide sequence ID" value="NZ_JAGEOJ010000026.1"/>
</dbReference>
<evidence type="ECO:0000256" key="9">
    <source>
        <dbReference type="SAM" id="Phobius"/>
    </source>
</evidence>
<feature type="transmembrane region" description="Helical" evidence="9">
    <location>
        <begin position="232"/>
        <end position="256"/>
    </location>
</feature>
<keyword evidence="6 9" id="KW-1133">Transmembrane helix</keyword>
<name>A0A939PKB5_9ACTN</name>
<feature type="transmembrane region" description="Helical" evidence="9">
    <location>
        <begin position="191"/>
        <end position="212"/>
    </location>
</feature>
<evidence type="ECO:0000256" key="3">
    <source>
        <dbReference type="ARBA" id="ARBA00022448"/>
    </source>
</evidence>
<evidence type="ECO:0000259" key="10">
    <source>
        <dbReference type="Pfam" id="PF00324"/>
    </source>
</evidence>
<dbReference type="PANTHER" id="PTHR43495">
    <property type="entry name" value="GABA PERMEASE"/>
    <property type="match status" value="1"/>
</dbReference>
<evidence type="ECO:0000256" key="7">
    <source>
        <dbReference type="ARBA" id="ARBA00023136"/>
    </source>
</evidence>
<dbReference type="EMBL" id="JAGEOJ010000026">
    <property type="protein sequence ID" value="MBO2454497.1"/>
    <property type="molecule type" value="Genomic_DNA"/>
</dbReference>
<dbReference type="Gene3D" id="1.20.1740.10">
    <property type="entry name" value="Amino acid/polyamine transporter I"/>
    <property type="match status" value="1"/>
</dbReference>
<dbReference type="PIRSF" id="PIRSF006060">
    <property type="entry name" value="AA_transporter"/>
    <property type="match status" value="1"/>
</dbReference>
<gene>
    <name evidence="11" type="ORF">J4573_45930</name>
</gene>
<evidence type="ECO:0000256" key="6">
    <source>
        <dbReference type="ARBA" id="ARBA00022989"/>
    </source>
</evidence>
<feature type="transmembrane region" description="Helical" evidence="9">
    <location>
        <begin position="438"/>
        <end position="456"/>
    </location>
</feature>
<dbReference type="AlphaFoldDB" id="A0A939PKB5"/>
<evidence type="ECO:0000256" key="4">
    <source>
        <dbReference type="ARBA" id="ARBA00022692"/>
    </source>
</evidence>
<feature type="transmembrane region" description="Helical" evidence="9">
    <location>
        <begin position="462"/>
        <end position="481"/>
    </location>
</feature>
<keyword evidence="3" id="KW-0813">Transport</keyword>
<proteinExistence type="inferred from homology"/>
<keyword evidence="4 9" id="KW-0812">Transmembrane</keyword>
<feature type="compositionally biased region" description="Acidic residues" evidence="8">
    <location>
        <begin position="20"/>
        <end position="30"/>
    </location>
</feature>
<keyword evidence="7 9" id="KW-0472">Membrane</keyword>
<feature type="transmembrane region" description="Helical" evidence="9">
    <location>
        <begin position="78"/>
        <end position="96"/>
    </location>
</feature>